<sequence>MLSKDADYIWARPALLARKFRTVELRAGLPSSLCGRPLRCKRYLQRDEHRSGASMCSACLRSTRWLLALMNSADHIPNHVIALEALCSPGFVRSPVKPVCHHH</sequence>
<comment type="caution">
    <text evidence="1">The sequence shown here is derived from an EMBL/GenBank/DDBJ whole genome shotgun (WGS) entry which is preliminary data.</text>
</comment>
<keyword evidence="2" id="KW-1185">Reference proteome</keyword>
<dbReference type="Proteomes" id="UP001628091">
    <property type="component" value="Unassembled WGS sequence"/>
</dbReference>
<gene>
    <name evidence="1" type="ORF">PPNSA23_41740</name>
</gene>
<evidence type="ECO:0000313" key="2">
    <source>
        <dbReference type="Proteomes" id="UP001628091"/>
    </source>
</evidence>
<protein>
    <submittedName>
        <fullName evidence="1">Uncharacterized protein</fullName>
    </submittedName>
</protein>
<dbReference type="EMBL" id="BAAFZP010000002">
    <property type="protein sequence ID" value="GAB1584231.1"/>
    <property type="molecule type" value="Genomic_DNA"/>
</dbReference>
<accession>A0ABQ0H5S3</accession>
<organism evidence="1 2">
    <name type="scientific">Phyllobacterium phragmitis</name>
    <dbReference type="NCBI Taxonomy" id="2670329"/>
    <lineage>
        <taxon>Bacteria</taxon>
        <taxon>Pseudomonadati</taxon>
        <taxon>Pseudomonadota</taxon>
        <taxon>Alphaproteobacteria</taxon>
        <taxon>Hyphomicrobiales</taxon>
        <taxon>Phyllobacteriaceae</taxon>
        <taxon>Phyllobacterium</taxon>
    </lineage>
</organism>
<name>A0ABQ0H5S3_9HYPH</name>
<proteinExistence type="predicted"/>
<reference evidence="1 2" key="1">
    <citation type="submission" date="2024-10" db="EMBL/GenBank/DDBJ databases">
        <title>Isolation, draft genome sequencing and identification of Phyllobacterium sp. NSA23, isolated from leaf soil.</title>
        <authorList>
            <person name="Akita H."/>
        </authorList>
    </citation>
    <scope>NUCLEOTIDE SEQUENCE [LARGE SCALE GENOMIC DNA]</scope>
    <source>
        <strain evidence="1 2">NSA23</strain>
    </source>
</reference>
<evidence type="ECO:0000313" key="1">
    <source>
        <dbReference type="EMBL" id="GAB1584231.1"/>
    </source>
</evidence>